<feature type="domain" description="MurNAc-LAA" evidence="4">
    <location>
        <begin position="237"/>
        <end position="392"/>
    </location>
</feature>
<dbReference type="AlphaFoldDB" id="A0A506UJW3"/>
<dbReference type="InterPro" id="IPR021731">
    <property type="entry name" value="AMIN_dom"/>
</dbReference>
<dbReference type="CDD" id="cd02696">
    <property type="entry name" value="MurNAc-LAA"/>
    <property type="match status" value="1"/>
</dbReference>
<dbReference type="PANTHER" id="PTHR30404">
    <property type="entry name" value="N-ACETYLMURAMOYL-L-ALANINE AMIDASE"/>
    <property type="match status" value="1"/>
</dbReference>
<dbReference type="GO" id="GO:0030288">
    <property type="term" value="C:outer membrane-bounded periplasmic space"/>
    <property type="evidence" value="ECO:0007669"/>
    <property type="project" value="TreeGrafter"/>
</dbReference>
<keyword evidence="6" id="KW-1185">Reference proteome</keyword>
<evidence type="ECO:0000256" key="1">
    <source>
        <dbReference type="ARBA" id="ARBA00001561"/>
    </source>
</evidence>
<dbReference type="EC" id="3.5.1.28" evidence="2"/>
<dbReference type="Proteomes" id="UP000318801">
    <property type="component" value="Unassembled WGS sequence"/>
</dbReference>
<dbReference type="OrthoDB" id="9806267at2"/>
<evidence type="ECO:0000313" key="5">
    <source>
        <dbReference type="EMBL" id="TPW33609.1"/>
    </source>
</evidence>
<evidence type="ECO:0000256" key="3">
    <source>
        <dbReference type="ARBA" id="ARBA00022801"/>
    </source>
</evidence>
<evidence type="ECO:0000256" key="2">
    <source>
        <dbReference type="ARBA" id="ARBA00011901"/>
    </source>
</evidence>
<comment type="caution">
    <text evidence="5">The sequence shown here is derived from an EMBL/GenBank/DDBJ whole genome shotgun (WGS) entry which is preliminary data.</text>
</comment>
<reference evidence="5 6" key="1">
    <citation type="submission" date="2019-06" db="EMBL/GenBank/DDBJ databases">
        <authorList>
            <person name="Li M."/>
        </authorList>
    </citation>
    <scope>NUCLEOTIDE SEQUENCE [LARGE SCALE GENOMIC DNA]</scope>
    <source>
        <strain evidence="5 6">BGMRC2036</strain>
    </source>
</reference>
<dbReference type="PANTHER" id="PTHR30404:SF0">
    <property type="entry name" value="N-ACETYLMURAMOYL-L-ALANINE AMIDASE AMIC"/>
    <property type="match status" value="1"/>
</dbReference>
<evidence type="ECO:0000259" key="4">
    <source>
        <dbReference type="SMART" id="SM00646"/>
    </source>
</evidence>
<proteinExistence type="predicted"/>
<comment type="catalytic activity">
    <reaction evidence="1">
        <text>Hydrolyzes the link between N-acetylmuramoyl residues and L-amino acid residues in certain cell-wall glycopeptides.</text>
        <dbReference type="EC" id="3.5.1.28"/>
    </reaction>
</comment>
<dbReference type="SMART" id="SM00646">
    <property type="entry name" value="Ami_3"/>
    <property type="match status" value="1"/>
</dbReference>
<name>A0A506UJW3_9HYPH</name>
<dbReference type="EMBL" id="VHLG01000001">
    <property type="protein sequence ID" value="TPW33609.1"/>
    <property type="molecule type" value="Genomic_DNA"/>
</dbReference>
<dbReference type="Pfam" id="PF01520">
    <property type="entry name" value="Amidase_3"/>
    <property type="match status" value="1"/>
</dbReference>
<dbReference type="GO" id="GO:0008745">
    <property type="term" value="F:N-acetylmuramoyl-L-alanine amidase activity"/>
    <property type="evidence" value="ECO:0007669"/>
    <property type="project" value="UniProtKB-EC"/>
</dbReference>
<dbReference type="GO" id="GO:0009253">
    <property type="term" value="P:peptidoglycan catabolic process"/>
    <property type="evidence" value="ECO:0007669"/>
    <property type="project" value="InterPro"/>
</dbReference>
<dbReference type="SUPFAM" id="SSF53187">
    <property type="entry name" value="Zn-dependent exopeptidases"/>
    <property type="match status" value="1"/>
</dbReference>
<accession>A0A506UJW3</accession>
<evidence type="ECO:0000313" key="6">
    <source>
        <dbReference type="Proteomes" id="UP000318801"/>
    </source>
</evidence>
<dbReference type="Gene3D" id="2.60.40.3500">
    <property type="match status" value="1"/>
</dbReference>
<gene>
    <name evidence="5" type="ORF">FJU08_03400</name>
</gene>
<dbReference type="Gene3D" id="3.40.630.40">
    <property type="entry name" value="Zn-dependent exopeptidases"/>
    <property type="match status" value="1"/>
</dbReference>
<dbReference type="Pfam" id="PF11741">
    <property type="entry name" value="AMIN"/>
    <property type="match status" value="1"/>
</dbReference>
<dbReference type="InterPro" id="IPR002508">
    <property type="entry name" value="MurNAc-LAA_cat"/>
</dbReference>
<dbReference type="InterPro" id="IPR050695">
    <property type="entry name" value="N-acetylmuramoyl_amidase_3"/>
</dbReference>
<keyword evidence="3" id="KW-0378">Hydrolase</keyword>
<sequence length="402" mass="43955">MALLCLTFVMNTERGEAADATQKTPLIAYNGLLVGDDARARLVVDFDREPSFSYRYVANPDRVIISLPPTAFGFPDGALNPRGLISDIRYGSTPEGGARIVLTGARAMKLTLGEVRKSETDGFRLVIDLAMITDDQFSTLLADQLQKQADEGAAALSSETVSDPAVIPRQNDDFLVAVDAGHGGIDNGAMGEDTHTPEKVITLAFAKAFAARLKQESGYDAFLTRDKDEYLTLSQRVEIARQHDADLFISFHADSLTQQPEISGATVYTISDRASDRLAAAMARRENLSDSIAGIPSTNEPEAVTDILLDLTRRETQNFSIDFADKIVDSFNGQIGLINNPHRYAGFQVLRAPDIPSVLLEIGFLSNPDDEKRMQDPAWRTLLVDRLVKAVKQYHETTMSGG</sequence>
<organism evidence="5 6">
    <name type="scientific">Martelella alba</name>
    <dbReference type="NCBI Taxonomy" id="2590451"/>
    <lineage>
        <taxon>Bacteria</taxon>
        <taxon>Pseudomonadati</taxon>
        <taxon>Pseudomonadota</taxon>
        <taxon>Alphaproteobacteria</taxon>
        <taxon>Hyphomicrobiales</taxon>
        <taxon>Aurantimonadaceae</taxon>
        <taxon>Martelella</taxon>
    </lineage>
</organism>
<protein>
    <recommendedName>
        <fullName evidence="2">N-acetylmuramoyl-L-alanine amidase</fullName>
        <ecNumber evidence="2">3.5.1.28</ecNumber>
    </recommendedName>
</protein>